<dbReference type="KEGG" id="abs:AZOBR_200099"/>
<gene>
    <name evidence="1" type="ORF">AZOBR_200099</name>
</gene>
<keyword evidence="2" id="KW-1185">Reference proteome</keyword>
<evidence type="ECO:0000313" key="2">
    <source>
        <dbReference type="Proteomes" id="UP000007319"/>
    </source>
</evidence>
<proteinExistence type="predicted"/>
<name>A0A9P1NN27_9PROT</name>
<dbReference type="RefSeq" id="WP_014241567.1">
    <property type="nucleotide sequence ID" value="NC_016617.1"/>
</dbReference>
<accession>A0A9P1NN27</accession>
<organism evidence="1 2">
    <name type="scientific">Azospirillum baldaniorum</name>
    <dbReference type="NCBI Taxonomy" id="1064539"/>
    <lineage>
        <taxon>Bacteria</taxon>
        <taxon>Pseudomonadati</taxon>
        <taxon>Pseudomonadota</taxon>
        <taxon>Alphaproteobacteria</taxon>
        <taxon>Rhodospirillales</taxon>
        <taxon>Azospirillaceae</taxon>
        <taxon>Azospirillum</taxon>
    </lineage>
</organism>
<dbReference type="EMBL" id="HE577327">
    <property type="protein sequence ID" value="CCC99394.1"/>
    <property type="molecule type" value="Genomic_DNA"/>
</dbReference>
<dbReference type="AlphaFoldDB" id="A0A9P1NN27"/>
<reference evidence="1 2" key="1">
    <citation type="journal article" date="2011" name="PLoS Genet.">
        <title>Azospirillum genomes reveal transition of bacteria from aquatic to terrestrial environments.</title>
        <authorList>
            <person name="Wisniewski-Dye F."/>
            <person name="Borziak K."/>
            <person name="Khalsa-Moyers G."/>
            <person name="Alexandre G."/>
            <person name="Sukharnikov L.O."/>
            <person name="Wuichet K."/>
            <person name="Hurst G.B."/>
            <person name="McDonald W.H."/>
            <person name="Robertson J.S."/>
            <person name="Barbe V."/>
            <person name="Calteau A."/>
            <person name="Rouy Z."/>
            <person name="Mangenot S."/>
            <person name="Prigent-Combaret C."/>
            <person name="Normand P."/>
            <person name="Boyer M."/>
            <person name="Siguier P."/>
            <person name="Dessaux Y."/>
            <person name="Elmerich C."/>
            <person name="Condemine G."/>
            <person name="Krishnen G."/>
            <person name="Kennedy I."/>
            <person name="Paterson A.H."/>
            <person name="Gonzalez V."/>
            <person name="Mavingui P."/>
            <person name="Zhulin I.B."/>
        </authorList>
    </citation>
    <scope>NUCLEOTIDE SEQUENCE [LARGE SCALE GENOMIC DNA]</scope>
    <source>
        <strain evidence="1 2">Sp245</strain>
    </source>
</reference>
<sequence length="97" mass="10120">MDTLIIYHDDGSEAARIPCANGFVSRCVSAIGAENIPDAIAAAKSLNSGPELLRVLSDLVEYIDREGPPATEWKAISALCDQAHAVIAAAAGPESTR</sequence>
<evidence type="ECO:0000313" key="1">
    <source>
        <dbReference type="EMBL" id="CCC99394.1"/>
    </source>
</evidence>
<protein>
    <submittedName>
        <fullName evidence="1">Uncharacterized protein</fullName>
    </submittedName>
</protein>
<dbReference type="Proteomes" id="UP000007319">
    <property type="component" value="Chromosome"/>
</dbReference>